<organism evidence="1">
    <name type="scientific">marine sediment metagenome</name>
    <dbReference type="NCBI Taxonomy" id="412755"/>
    <lineage>
        <taxon>unclassified sequences</taxon>
        <taxon>metagenomes</taxon>
        <taxon>ecological metagenomes</taxon>
    </lineage>
</organism>
<dbReference type="AlphaFoldDB" id="X1P0W0"/>
<sequence>MNRRINTRVIDTGGVASPVPPVAAQPPIEKEASEIYWMTVSPQALATQGWLNIYDGYDTWGKLVWRVEPGYARQHNFIPPIQCEQGIYAGWDAHIGSFTIAWRPKKWDRPKPMKTDVIEHPEA</sequence>
<reference evidence="1" key="1">
    <citation type="journal article" date="2014" name="Front. Microbiol.">
        <title>High frequency of phylogenetically diverse reductive dehalogenase-homologous genes in deep subseafloor sedimentary metagenomes.</title>
        <authorList>
            <person name="Kawai M."/>
            <person name="Futagami T."/>
            <person name="Toyoda A."/>
            <person name="Takaki Y."/>
            <person name="Nishi S."/>
            <person name="Hori S."/>
            <person name="Arai W."/>
            <person name="Tsubouchi T."/>
            <person name="Morono Y."/>
            <person name="Uchiyama I."/>
            <person name="Ito T."/>
            <person name="Fujiyama A."/>
            <person name="Inagaki F."/>
            <person name="Takami H."/>
        </authorList>
    </citation>
    <scope>NUCLEOTIDE SEQUENCE</scope>
    <source>
        <strain evidence="1">Expedition CK06-06</strain>
    </source>
</reference>
<dbReference type="EMBL" id="BARV01032157">
    <property type="protein sequence ID" value="GAI32675.1"/>
    <property type="molecule type" value="Genomic_DNA"/>
</dbReference>
<comment type="caution">
    <text evidence="1">The sequence shown here is derived from an EMBL/GenBank/DDBJ whole genome shotgun (WGS) entry which is preliminary data.</text>
</comment>
<proteinExistence type="predicted"/>
<name>X1P0W0_9ZZZZ</name>
<protein>
    <submittedName>
        <fullName evidence="1">Uncharacterized protein</fullName>
    </submittedName>
</protein>
<evidence type="ECO:0000313" key="1">
    <source>
        <dbReference type="EMBL" id="GAI32675.1"/>
    </source>
</evidence>
<accession>X1P0W0</accession>
<gene>
    <name evidence="1" type="ORF">S06H3_50750</name>
</gene>